<dbReference type="NCBIfam" id="NF001261">
    <property type="entry name" value="PRK00226.1-2"/>
    <property type="match status" value="1"/>
</dbReference>
<evidence type="ECO:0000256" key="3">
    <source>
        <dbReference type="ARBA" id="ARBA00023015"/>
    </source>
</evidence>
<dbReference type="NCBIfam" id="TIGR01462">
    <property type="entry name" value="greA"/>
    <property type="match status" value="1"/>
</dbReference>
<dbReference type="SUPFAM" id="SSF54534">
    <property type="entry name" value="FKBP-like"/>
    <property type="match status" value="1"/>
</dbReference>
<dbReference type="InterPro" id="IPR028624">
    <property type="entry name" value="Tscrpt_elong_fac_GreA/B"/>
</dbReference>
<name>A0A381TH25_9ZZZZ</name>
<evidence type="ECO:0000259" key="8">
    <source>
        <dbReference type="Pfam" id="PF01272"/>
    </source>
</evidence>
<comment type="function">
    <text evidence="6">Necessary for efficient RNA polymerase transcription elongation past template-encoded arresting sites. The arresting sites in DNA have the property of trapping a certain fraction of elongating RNA polymerases that pass through, resulting in locked ternary complexes. Cleavage of the nascent transcript by cleavage factors such as GreA or GreB allows the resumption of elongation from the new 3'terminus. GreA releases sequences of 2 to 3 nucleotides.</text>
</comment>
<evidence type="ECO:0000256" key="4">
    <source>
        <dbReference type="ARBA" id="ARBA00023125"/>
    </source>
</evidence>
<evidence type="ECO:0000256" key="1">
    <source>
        <dbReference type="ARBA" id="ARBA00008213"/>
    </source>
</evidence>
<dbReference type="SUPFAM" id="SSF46557">
    <property type="entry name" value="GreA transcript cleavage protein, N-terminal domain"/>
    <property type="match status" value="1"/>
</dbReference>
<dbReference type="GO" id="GO:0006354">
    <property type="term" value="P:DNA-templated transcription elongation"/>
    <property type="evidence" value="ECO:0007669"/>
    <property type="project" value="TreeGrafter"/>
</dbReference>
<dbReference type="InterPro" id="IPR022691">
    <property type="entry name" value="Tscrpt_elong_fac_GreA/B_N"/>
</dbReference>
<organism evidence="10">
    <name type="scientific">marine metagenome</name>
    <dbReference type="NCBI Taxonomy" id="408172"/>
    <lineage>
        <taxon>unclassified sequences</taxon>
        <taxon>metagenomes</taxon>
        <taxon>ecological metagenomes</taxon>
    </lineage>
</organism>
<dbReference type="FunFam" id="1.10.287.180:FF:000001">
    <property type="entry name" value="Transcription elongation factor GreA"/>
    <property type="match status" value="1"/>
</dbReference>
<keyword evidence="3" id="KW-0805">Transcription regulation</keyword>
<keyword evidence="5" id="KW-0804">Transcription</keyword>
<dbReference type="GO" id="GO:0032784">
    <property type="term" value="P:regulation of DNA-templated transcription elongation"/>
    <property type="evidence" value="ECO:0007669"/>
    <property type="project" value="InterPro"/>
</dbReference>
<dbReference type="FunFam" id="3.10.50.30:FF:000001">
    <property type="entry name" value="Transcription elongation factor GreA"/>
    <property type="match status" value="1"/>
</dbReference>
<evidence type="ECO:0000256" key="2">
    <source>
        <dbReference type="ARBA" id="ARBA00013729"/>
    </source>
</evidence>
<dbReference type="AlphaFoldDB" id="A0A381TH25"/>
<evidence type="ECO:0000256" key="5">
    <source>
        <dbReference type="ARBA" id="ARBA00023163"/>
    </source>
</evidence>
<dbReference type="GO" id="GO:0003677">
    <property type="term" value="F:DNA binding"/>
    <property type="evidence" value="ECO:0007669"/>
    <property type="project" value="UniProtKB-KW"/>
</dbReference>
<protein>
    <recommendedName>
        <fullName evidence="2">Transcription elongation factor GreA</fullName>
    </recommendedName>
    <alternativeName>
        <fullName evidence="7">Transcript cleavage factor GreA</fullName>
    </alternativeName>
</protein>
<dbReference type="InterPro" id="IPR036953">
    <property type="entry name" value="GreA/GreB_C_sf"/>
</dbReference>
<evidence type="ECO:0000259" key="9">
    <source>
        <dbReference type="Pfam" id="PF03449"/>
    </source>
</evidence>
<proteinExistence type="inferred from homology"/>
<comment type="similarity">
    <text evidence="1">Belongs to the GreA/GreB family.</text>
</comment>
<dbReference type="InterPro" id="IPR036805">
    <property type="entry name" value="Tscrpt_elong_fac_GreA/B_N_sf"/>
</dbReference>
<dbReference type="InterPro" id="IPR023459">
    <property type="entry name" value="Tscrpt_elong_fac_GreA/B_fam"/>
</dbReference>
<evidence type="ECO:0000256" key="6">
    <source>
        <dbReference type="ARBA" id="ARBA00024916"/>
    </source>
</evidence>
<dbReference type="PROSITE" id="PS00829">
    <property type="entry name" value="GREAB_1"/>
    <property type="match status" value="1"/>
</dbReference>
<accession>A0A381TH25</accession>
<dbReference type="EMBL" id="UINC01004585">
    <property type="protein sequence ID" value="SVA15416.1"/>
    <property type="molecule type" value="Genomic_DNA"/>
</dbReference>
<sequence length="166" mass="18490">MDRVLLTAEGSKVLWEELGRLKRESRPRIIEAIAEARAHGDLSENAEYHAAREQQGFTEGRIQELEAKLARAEVIDPADLNAAGKVVFGAWVDLWEEEGDREVTYQIVGELETDVSIGKVSHSSPIARALLGQEVGDEVEFTAPGGTRRYEVLKVRYQAKSDDINE</sequence>
<dbReference type="NCBIfam" id="NF001264">
    <property type="entry name" value="PRK00226.1-5"/>
    <property type="match status" value="1"/>
</dbReference>
<reference evidence="10" key="1">
    <citation type="submission" date="2018-05" db="EMBL/GenBank/DDBJ databases">
        <authorList>
            <person name="Lanie J.A."/>
            <person name="Ng W.-L."/>
            <person name="Kazmierczak K.M."/>
            <person name="Andrzejewski T.M."/>
            <person name="Davidsen T.M."/>
            <person name="Wayne K.J."/>
            <person name="Tettelin H."/>
            <person name="Glass J.I."/>
            <person name="Rusch D."/>
            <person name="Podicherti R."/>
            <person name="Tsui H.-C.T."/>
            <person name="Winkler M.E."/>
        </authorList>
    </citation>
    <scope>NUCLEOTIDE SEQUENCE</scope>
</reference>
<feature type="domain" description="Transcription elongation factor GreA/GreB C-terminal" evidence="8">
    <location>
        <begin position="83"/>
        <end position="157"/>
    </location>
</feature>
<dbReference type="PROSITE" id="PS00830">
    <property type="entry name" value="GREAB_2"/>
    <property type="match status" value="1"/>
</dbReference>
<dbReference type="Pfam" id="PF03449">
    <property type="entry name" value="GreA_GreB_N"/>
    <property type="match status" value="1"/>
</dbReference>
<dbReference type="InterPro" id="IPR018151">
    <property type="entry name" value="TF_GreA/GreB_CS"/>
</dbReference>
<dbReference type="GO" id="GO:0070063">
    <property type="term" value="F:RNA polymerase binding"/>
    <property type="evidence" value="ECO:0007669"/>
    <property type="project" value="InterPro"/>
</dbReference>
<dbReference type="Gene3D" id="1.10.287.180">
    <property type="entry name" value="Transcription elongation factor, GreA/GreB, N-terminal domain"/>
    <property type="match status" value="1"/>
</dbReference>
<feature type="domain" description="Transcription elongation factor GreA/GreB N-terminal" evidence="9">
    <location>
        <begin position="5"/>
        <end position="74"/>
    </location>
</feature>
<dbReference type="InterPro" id="IPR006359">
    <property type="entry name" value="Tscrpt_elong_fac_GreA"/>
</dbReference>
<dbReference type="Pfam" id="PF01272">
    <property type="entry name" value="GreA_GreB"/>
    <property type="match status" value="1"/>
</dbReference>
<evidence type="ECO:0000313" key="10">
    <source>
        <dbReference type="EMBL" id="SVA15416.1"/>
    </source>
</evidence>
<dbReference type="InterPro" id="IPR001437">
    <property type="entry name" value="Tscrpt_elong_fac_GreA/B_C"/>
</dbReference>
<dbReference type="PANTHER" id="PTHR30437">
    <property type="entry name" value="TRANSCRIPTION ELONGATION FACTOR GREA"/>
    <property type="match status" value="1"/>
</dbReference>
<evidence type="ECO:0000256" key="7">
    <source>
        <dbReference type="ARBA" id="ARBA00030776"/>
    </source>
</evidence>
<keyword evidence="4" id="KW-0238">DNA-binding</keyword>
<dbReference type="Gene3D" id="3.10.50.30">
    <property type="entry name" value="Transcription elongation factor, GreA/GreB, C-terminal domain"/>
    <property type="match status" value="1"/>
</dbReference>
<dbReference type="HAMAP" id="MF_00105">
    <property type="entry name" value="GreA_GreB"/>
    <property type="match status" value="1"/>
</dbReference>
<dbReference type="NCBIfam" id="NF001263">
    <property type="entry name" value="PRK00226.1-4"/>
    <property type="match status" value="1"/>
</dbReference>
<gene>
    <name evidence="10" type="ORF">METZ01_LOCUS68270</name>
</gene>
<dbReference type="PIRSF" id="PIRSF006092">
    <property type="entry name" value="GreA_GreB"/>
    <property type="match status" value="1"/>
</dbReference>
<dbReference type="PANTHER" id="PTHR30437:SF4">
    <property type="entry name" value="TRANSCRIPTION ELONGATION FACTOR GREA"/>
    <property type="match status" value="1"/>
</dbReference>